<evidence type="ECO:0000256" key="1">
    <source>
        <dbReference type="SAM" id="MobiDB-lite"/>
    </source>
</evidence>
<accession>A0A6J5KV28</accession>
<proteinExistence type="predicted"/>
<name>A0A6J5KV28_9CAUD</name>
<reference evidence="2" key="1">
    <citation type="submission" date="2020-04" db="EMBL/GenBank/DDBJ databases">
        <authorList>
            <person name="Chiriac C."/>
            <person name="Salcher M."/>
            <person name="Ghai R."/>
            <person name="Kavagutti S V."/>
        </authorList>
    </citation>
    <scope>NUCLEOTIDE SEQUENCE</scope>
</reference>
<dbReference type="EMBL" id="LR796195">
    <property type="protein sequence ID" value="CAB4126338.1"/>
    <property type="molecule type" value="Genomic_DNA"/>
</dbReference>
<feature type="compositionally biased region" description="Basic and acidic residues" evidence="1">
    <location>
        <begin position="29"/>
        <end position="44"/>
    </location>
</feature>
<protein>
    <submittedName>
        <fullName evidence="2">Uncharacterized protein</fullName>
    </submittedName>
</protein>
<feature type="compositionally biased region" description="Basic residues" evidence="1">
    <location>
        <begin position="15"/>
        <end position="25"/>
    </location>
</feature>
<organism evidence="2">
    <name type="scientific">uncultured Caudovirales phage</name>
    <dbReference type="NCBI Taxonomy" id="2100421"/>
    <lineage>
        <taxon>Viruses</taxon>
        <taxon>Duplodnaviria</taxon>
        <taxon>Heunggongvirae</taxon>
        <taxon>Uroviricota</taxon>
        <taxon>Caudoviricetes</taxon>
        <taxon>Peduoviridae</taxon>
        <taxon>Maltschvirus</taxon>
        <taxon>Maltschvirus maltsch</taxon>
    </lineage>
</organism>
<gene>
    <name evidence="2" type="ORF">UFOVP88_12</name>
</gene>
<evidence type="ECO:0000313" key="2">
    <source>
        <dbReference type="EMBL" id="CAB4126338.1"/>
    </source>
</evidence>
<sequence length="100" mass="11205">MKKHHHKDGMEQMHKVHQSAHKSHMNMHSGREGHGKGFVEGHDVGVGHGDFANLPQGVVMKEYPKPAMAREGMLDDTITGVDEVDRMAGNRRAKYVSHQK</sequence>
<feature type="region of interest" description="Disordered" evidence="1">
    <location>
        <begin position="1"/>
        <end position="44"/>
    </location>
</feature>